<dbReference type="EMBL" id="RRYP01016719">
    <property type="protein sequence ID" value="TNV74682.1"/>
    <property type="molecule type" value="Genomic_DNA"/>
</dbReference>
<keyword evidence="3" id="KW-1185">Reference proteome</keyword>
<dbReference type="InterPro" id="IPR029058">
    <property type="entry name" value="AB_hydrolase_fold"/>
</dbReference>
<dbReference type="OrthoDB" id="10249433at2759"/>
<name>A0A8J8NGP3_HALGN</name>
<accession>A0A8J8NGP3</accession>
<evidence type="ECO:0008006" key="4">
    <source>
        <dbReference type="Google" id="ProtNLM"/>
    </source>
</evidence>
<proteinExistence type="predicted"/>
<sequence length="497" mass="56855">MELNSFLFPAPQSSYTIHAAIGDLLFIPRDKKLPRPFGDLATLGDQMERKQSRRLDEPTGSSKVMKPASNLNSQLIHANENGNSRNIESDNFYMPPPSFAKVMGEQQTVSVNPLFKRPSCKNPDLTSENIQTTGQTSLPFEKKLSADLIRAQIQQLQEGKSERPPIPCLYLPNAQGSTKLMIYFHGNAEDVGLACEMLDYIRSLLKVHILAVEYPGYGIYDGSPDSEQIIQDAEIVYDFLTKNGEHWAIPESQIILFGRSIGTGPATHLAAARNPCSLLLMSPFKSIRDIVKEQAGSLLQYVISDRFRNIDIIDKVQCPTFFVHGQRDTLISFRHSQELHYKCGGPSALIMPRDMDHNEFDFIDDLIQPFHQFLKQCKISCDLPEHKRHQRQGQRTPQNLSRRIHNFKKSINDRGRTTPDDADLMQFQTLVNVEKKRLKATQSDVLYDRKRDGEDSDEEKRIEGQFRFPEQLYTPPIDFPKSNTNITLWNWILRKFM</sequence>
<dbReference type="PANTHER" id="PTHR12277:SF197">
    <property type="entry name" value="CHROMOSOME UNDETERMINED SCAFFOLD_38, WHOLE GENOME SHOTGUN SEQUENCE"/>
    <property type="match status" value="1"/>
</dbReference>
<feature type="compositionally biased region" description="Basic and acidic residues" evidence="1">
    <location>
        <begin position="46"/>
        <end position="57"/>
    </location>
</feature>
<feature type="region of interest" description="Disordered" evidence="1">
    <location>
        <begin position="37"/>
        <end position="66"/>
    </location>
</feature>
<organism evidence="2 3">
    <name type="scientific">Halteria grandinella</name>
    <dbReference type="NCBI Taxonomy" id="5974"/>
    <lineage>
        <taxon>Eukaryota</taxon>
        <taxon>Sar</taxon>
        <taxon>Alveolata</taxon>
        <taxon>Ciliophora</taxon>
        <taxon>Intramacronucleata</taxon>
        <taxon>Spirotrichea</taxon>
        <taxon>Stichotrichia</taxon>
        <taxon>Sporadotrichida</taxon>
        <taxon>Halteriidae</taxon>
        <taxon>Halteria</taxon>
    </lineage>
</organism>
<dbReference type="Gene3D" id="3.40.50.1820">
    <property type="entry name" value="alpha/beta hydrolase"/>
    <property type="match status" value="1"/>
</dbReference>
<dbReference type="AlphaFoldDB" id="A0A8J8NGP3"/>
<dbReference type="PANTHER" id="PTHR12277">
    <property type="entry name" value="ALPHA/BETA HYDROLASE DOMAIN-CONTAINING PROTEIN"/>
    <property type="match status" value="1"/>
</dbReference>
<reference evidence="2" key="1">
    <citation type="submission" date="2019-06" db="EMBL/GenBank/DDBJ databases">
        <authorList>
            <person name="Zheng W."/>
        </authorList>
    </citation>
    <scope>NUCLEOTIDE SEQUENCE</scope>
    <source>
        <strain evidence="2">QDHG01</strain>
    </source>
</reference>
<evidence type="ECO:0000313" key="3">
    <source>
        <dbReference type="Proteomes" id="UP000785679"/>
    </source>
</evidence>
<evidence type="ECO:0000256" key="1">
    <source>
        <dbReference type="SAM" id="MobiDB-lite"/>
    </source>
</evidence>
<evidence type="ECO:0000313" key="2">
    <source>
        <dbReference type="EMBL" id="TNV74682.1"/>
    </source>
</evidence>
<comment type="caution">
    <text evidence="2">The sequence shown here is derived from an EMBL/GenBank/DDBJ whole genome shotgun (WGS) entry which is preliminary data.</text>
</comment>
<dbReference type="Proteomes" id="UP000785679">
    <property type="component" value="Unassembled WGS sequence"/>
</dbReference>
<dbReference type="SUPFAM" id="SSF53474">
    <property type="entry name" value="alpha/beta-Hydrolases"/>
    <property type="match status" value="1"/>
</dbReference>
<protein>
    <recommendedName>
        <fullName evidence="4">Alpha/beta hydrolase</fullName>
    </recommendedName>
</protein>
<gene>
    <name evidence="2" type="ORF">FGO68_gene6284</name>
</gene>